<organism evidence="2 3">
    <name type="scientific">Granulicella aggregans</name>
    <dbReference type="NCBI Taxonomy" id="474949"/>
    <lineage>
        <taxon>Bacteria</taxon>
        <taxon>Pseudomonadati</taxon>
        <taxon>Acidobacteriota</taxon>
        <taxon>Terriglobia</taxon>
        <taxon>Terriglobales</taxon>
        <taxon>Acidobacteriaceae</taxon>
        <taxon>Granulicella</taxon>
    </lineage>
</organism>
<dbReference type="EMBL" id="JACHIP010000003">
    <property type="protein sequence ID" value="MBB5057755.1"/>
    <property type="molecule type" value="Genomic_DNA"/>
</dbReference>
<protein>
    <recommendedName>
        <fullName evidence="1">PilZ domain-containing protein</fullName>
    </recommendedName>
</protein>
<dbReference type="InterPro" id="IPR009875">
    <property type="entry name" value="PilZ_domain"/>
</dbReference>
<evidence type="ECO:0000259" key="1">
    <source>
        <dbReference type="Pfam" id="PF07238"/>
    </source>
</evidence>
<reference evidence="2 3" key="1">
    <citation type="submission" date="2020-08" db="EMBL/GenBank/DDBJ databases">
        <title>Genomic Encyclopedia of Type Strains, Phase IV (KMG-V): Genome sequencing to study the core and pangenomes of soil and plant-associated prokaryotes.</title>
        <authorList>
            <person name="Whitman W."/>
        </authorList>
    </citation>
    <scope>NUCLEOTIDE SEQUENCE [LARGE SCALE GENOMIC DNA]</scope>
    <source>
        <strain evidence="2 3">M8UP14</strain>
    </source>
</reference>
<dbReference type="RefSeq" id="WP_184216857.1">
    <property type="nucleotide sequence ID" value="NZ_JACHIP010000003.1"/>
</dbReference>
<keyword evidence="3" id="KW-1185">Reference proteome</keyword>
<accession>A0A7W8E519</accession>
<dbReference type="GO" id="GO:0035438">
    <property type="term" value="F:cyclic-di-GMP binding"/>
    <property type="evidence" value="ECO:0007669"/>
    <property type="project" value="InterPro"/>
</dbReference>
<dbReference type="Proteomes" id="UP000540989">
    <property type="component" value="Unassembled WGS sequence"/>
</dbReference>
<name>A0A7W8E519_9BACT</name>
<evidence type="ECO:0000313" key="2">
    <source>
        <dbReference type="EMBL" id="MBB5057755.1"/>
    </source>
</evidence>
<dbReference type="Gene3D" id="2.40.10.220">
    <property type="entry name" value="predicted glycosyltransferase like domains"/>
    <property type="match status" value="1"/>
</dbReference>
<dbReference type="AlphaFoldDB" id="A0A7W8E519"/>
<proteinExistence type="predicted"/>
<evidence type="ECO:0000313" key="3">
    <source>
        <dbReference type="Proteomes" id="UP000540989"/>
    </source>
</evidence>
<sequence>MGQLQQFDGRNAVRTSVRFPMQLAVVLATESGPLEALTVDVSANGLLFSADRLPPVGSRVVFTMTMPSAVMGAANDVMIHCTGRIVRHQHAENALRAAAVIDEYFLKV</sequence>
<gene>
    <name evidence="2" type="ORF">HDF16_002461</name>
</gene>
<feature type="domain" description="PilZ" evidence="1">
    <location>
        <begin position="14"/>
        <end position="92"/>
    </location>
</feature>
<comment type="caution">
    <text evidence="2">The sequence shown here is derived from an EMBL/GenBank/DDBJ whole genome shotgun (WGS) entry which is preliminary data.</text>
</comment>
<dbReference type="Pfam" id="PF07238">
    <property type="entry name" value="PilZ"/>
    <property type="match status" value="1"/>
</dbReference>
<dbReference type="SUPFAM" id="SSF141371">
    <property type="entry name" value="PilZ domain-like"/>
    <property type="match status" value="1"/>
</dbReference>